<dbReference type="InterPro" id="IPR023296">
    <property type="entry name" value="Glyco_hydro_beta-prop_sf"/>
</dbReference>
<evidence type="ECO:0000313" key="10">
    <source>
        <dbReference type="Proteomes" id="UP000631181"/>
    </source>
</evidence>
<dbReference type="SUPFAM" id="SSF75005">
    <property type="entry name" value="Arabinanase/levansucrase/invertase"/>
    <property type="match status" value="1"/>
</dbReference>
<dbReference type="OrthoDB" id="202537at2759"/>
<keyword evidence="3 5" id="KW-0378">Hydrolase</keyword>
<dbReference type="GO" id="GO:0004575">
    <property type="term" value="F:sucrose alpha-glucosidase activity"/>
    <property type="evidence" value="ECO:0007669"/>
    <property type="project" value="TreeGrafter"/>
</dbReference>
<dbReference type="AlphaFoldDB" id="A0A8J8VXG9"/>
<dbReference type="PANTHER" id="PTHR42800:SF3">
    <property type="entry name" value="GLYCOSYL HYDROLASE FAMILY 32 N-TERMINAL DOMAIN-CONTAINING PROTEIN"/>
    <property type="match status" value="1"/>
</dbReference>
<evidence type="ECO:0000256" key="3">
    <source>
        <dbReference type="ARBA" id="ARBA00022801"/>
    </source>
</evidence>
<feature type="region of interest" description="Disordered" evidence="6">
    <location>
        <begin position="626"/>
        <end position="647"/>
    </location>
</feature>
<dbReference type="Gene3D" id="2.115.10.20">
    <property type="entry name" value="Glycosyl hydrolase domain, family 43"/>
    <property type="match status" value="1"/>
</dbReference>
<feature type="compositionally biased region" description="Basic and acidic residues" evidence="6">
    <location>
        <begin position="559"/>
        <end position="587"/>
    </location>
</feature>
<dbReference type="EC" id="3.2.1.26" evidence="9"/>
<dbReference type="InterPro" id="IPR013189">
    <property type="entry name" value="Glyco_hydro_32_C"/>
</dbReference>
<dbReference type="GO" id="GO:0005987">
    <property type="term" value="P:sucrose catabolic process"/>
    <property type="evidence" value="ECO:0007669"/>
    <property type="project" value="TreeGrafter"/>
</dbReference>
<dbReference type="FunFam" id="2.115.10.20:FF:000011">
    <property type="entry name" value="Glycosyl hydrolases family 32 superfamily"/>
    <property type="match status" value="1"/>
</dbReference>
<dbReference type="SUPFAM" id="SSF49899">
    <property type="entry name" value="Concanavalin A-like lectins/glucanases"/>
    <property type="match status" value="1"/>
</dbReference>
<dbReference type="CDD" id="cd18621">
    <property type="entry name" value="GH32_XdINV-like"/>
    <property type="match status" value="1"/>
</dbReference>
<dbReference type="InterPro" id="IPR013148">
    <property type="entry name" value="Glyco_hydro_32_N"/>
</dbReference>
<dbReference type="SMART" id="SM00640">
    <property type="entry name" value="Glyco_32"/>
    <property type="match status" value="1"/>
</dbReference>
<evidence type="ECO:0000256" key="2">
    <source>
        <dbReference type="ARBA" id="ARBA00022729"/>
    </source>
</evidence>
<dbReference type="Proteomes" id="UP000631181">
    <property type="component" value="Unassembled WGS sequence"/>
</dbReference>
<evidence type="ECO:0000256" key="6">
    <source>
        <dbReference type="SAM" id="MobiDB-lite"/>
    </source>
</evidence>
<dbReference type="Pfam" id="PF00251">
    <property type="entry name" value="Glyco_hydro_32N"/>
    <property type="match status" value="1"/>
</dbReference>
<dbReference type="Gene3D" id="2.60.120.560">
    <property type="entry name" value="Exo-inulinase, domain 1"/>
    <property type="match status" value="1"/>
</dbReference>
<sequence length="690" mass="76918">MSVLLSTQISLSSEIRDECSPKASTYSMNDRGTRMAASKPSFHLSASNGWMNDPCGLGYDPLTGLYHMFFQWNPSDNDWGNISWGHATSTDLVSWRVSSTPALTPSTEYDRCGVFTGCLQATDPLGNPGALTAIYTSVRHLPLHYTLPYTLGCESLSLAVSKNGGRTWERPDCNPVLDGPPEHLSVTGWRDPHLTTWPAAQQTNPVGQGQDQDKKPVNGIVAGGVVGRTPAIFVYQVNPKDLQQWTYTGLLVDIGLNFHPSRWSGDFGVNWEVSNLVTLTNDAGDYREFAIMGAEGCLRANKTLWTTPGTAQHKRQPRSQLWMCINRRAEIGHDELLANYQFGGHFDHGCLYAANSFWDPVTSRRVVYGWITEEDLPDEARHRQGWSGVISIPRVVELRTIRGVVKARSSELSSISSVELVPDERSSAGPRTYTIHTLGIKPDPRMTLIRKPAAKVSDTLVHRLPTALRNSSSESLALKSSRWEIKAEFKVNASCDRVGIEIAHQSDHILKTTLCWAPSSETFTIHRPTLKDQTINHGHESAPHTLFSFKNNSHNRNRNRNEIDDRSKHNTQDSKTDICTESQAKDEDTAEVEETLQIHAFYDSSVLEVFVNDRTVISTRIYTHHSHPSLSQSEPQPQPQSQTGSQAFSSEQCHGLRFFAESTVEDECPPAVLLKADVWDGLDETIRFLI</sequence>
<evidence type="ECO:0000259" key="7">
    <source>
        <dbReference type="Pfam" id="PF00251"/>
    </source>
</evidence>
<organism evidence="9 10">
    <name type="scientific">Penicillium ucsense</name>
    <dbReference type="NCBI Taxonomy" id="2839758"/>
    <lineage>
        <taxon>Eukaryota</taxon>
        <taxon>Fungi</taxon>
        <taxon>Dikarya</taxon>
        <taxon>Ascomycota</taxon>
        <taxon>Pezizomycotina</taxon>
        <taxon>Eurotiomycetes</taxon>
        <taxon>Eurotiomycetidae</taxon>
        <taxon>Eurotiales</taxon>
        <taxon>Aspergillaceae</taxon>
        <taxon>Penicillium</taxon>
    </lineage>
</organism>
<feature type="compositionally biased region" description="Low complexity" evidence="6">
    <location>
        <begin position="628"/>
        <end position="646"/>
    </location>
</feature>
<feature type="domain" description="Glycosyl hydrolase family 32 N-terminal" evidence="7">
    <location>
        <begin position="43"/>
        <end position="400"/>
    </location>
</feature>
<evidence type="ECO:0000259" key="8">
    <source>
        <dbReference type="Pfam" id="PF08244"/>
    </source>
</evidence>
<dbReference type="InterPro" id="IPR013320">
    <property type="entry name" value="ConA-like_dom_sf"/>
</dbReference>
<name>A0A8J8VXG9_9EURO</name>
<evidence type="ECO:0000256" key="1">
    <source>
        <dbReference type="ARBA" id="ARBA00009902"/>
    </source>
</evidence>
<evidence type="ECO:0000256" key="5">
    <source>
        <dbReference type="RuleBase" id="RU362110"/>
    </source>
</evidence>
<evidence type="ECO:0000313" key="9">
    <source>
        <dbReference type="EMBL" id="KAF7713478.1"/>
    </source>
</evidence>
<keyword evidence="2" id="KW-0732">Signal</keyword>
<protein>
    <submittedName>
        <fullName evidence="9">Beta-fructofuranosidase</fullName>
        <ecNumber evidence="9">3.2.1.26</ecNumber>
    </submittedName>
</protein>
<reference evidence="9" key="1">
    <citation type="journal article" date="2020" name="Front. Microbiol.">
        <title>Gene regulatory networks of Penicillium echinulatum 2HH and Penicillium oxalicum 114-2 inferred by a computational biology approach.</title>
        <authorList>
            <person name="Lenz A.R."/>
            <person name="Galan-Vasquez E."/>
            <person name="Balbinot E."/>
            <person name="De Abreu F.P."/>
            <person name="De Oliveira N.S."/>
            <person name="Da Rosa L.O."/>
            <person name="De Avila E Silva S."/>
            <person name="Camassola M."/>
            <person name="Dillon A.J.P."/>
            <person name="Perez-Rueda E."/>
        </authorList>
    </citation>
    <scope>NUCLEOTIDE SEQUENCE</scope>
    <source>
        <strain evidence="9">S1M29</strain>
    </source>
</reference>
<keyword evidence="4 5" id="KW-0326">Glycosidase</keyword>
<gene>
    <name evidence="9" type="ORF">PECM_001028</name>
</gene>
<dbReference type="GO" id="GO:0005737">
    <property type="term" value="C:cytoplasm"/>
    <property type="evidence" value="ECO:0007669"/>
    <property type="project" value="TreeGrafter"/>
</dbReference>
<keyword evidence="10" id="KW-1185">Reference proteome</keyword>
<dbReference type="InterPro" id="IPR001362">
    <property type="entry name" value="Glyco_hydro_32"/>
</dbReference>
<dbReference type="EMBL" id="WIWV01000117">
    <property type="protein sequence ID" value="KAF7713478.1"/>
    <property type="molecule type" value="Genomic_DNA"/>
</dbReference>
<dbReference type="PANTHER" id="PTHR42800">
    <property type="entry name" value="EXOINULINASE INUD (AFU_ORTHOLOGUE AFUA_5G00480)"/>
    <property type="match status" value="1"/>
</dbReference>
<proteinExistence type="inferred from homology"/>
<evidence type="ECO:0000256" key="4">
    <source>
        <dbReference type="ARBA" id="ARBA00023295"/>
    </source>
</evidence>
<feature type="region of interest" description="Disordered" evidence="6">
    <location>
        <begin position="534"/>
        <end position="590"/>
    </location>
</feature>
<accession>A0A8J8VXG9</accession>
<comment type="caution">
    <text evidence="9">The sequence shown here is derived from an EMBL/GenBank/DDBJ whole genome shotgun (WGS) entry which is preliminary data.</text>
</comment>
<feature type="domain" description="Glycosyl hydrolase family 32 C-terminal" evidence="8">
    <location>
        <begin position="470"/>
        <end position="624"/>
    </location>
</feature>
<dbReference type="Pfam" id="PF08244">
    <property type="entry name" value="Glyco_hydro_32C"/>
    <property type="match status" value="1"/>
</dbReference>
<comment type="similarity">
    <text evidence="1 5">Belongs to the glycosyl hydrolase 32 family.</text>
</comment>